<proteinExistence type="inferred from homology"/>
<feature type="domain" description="UspA" evidence="2">
    <location>
        <begin position="165"/>
        <end position="299"/>
    </location>
</feature>
<dbReference type="Pfam" id="PF00582">
    <property type="entry name" value="Usp"/>
    <property type="match status" value="2"/>
</dbReference>
<dbReference type="PRINTS" id="PR01438">
    <property type="entry name" value="UNVRSLSTRESS"/>
</dbReference>
<feature type="domain" description="UspA" evidence="2">
    <location>
        <begin position="10"/>
        <end position="159"/>
    </location>
</feature>
<evidence type="ECO:0000313" key="4">
    <source>
        <dbReference type="Proteomes" id="UP001144110"/>
    </source>
</evidence>
<dbReference type="Proteomes" id="UP001144110">
    <property type="component" value="Unassembled WGS sequence"/>
</dbReference>
<sequence length="310" mass="35667">MEDKKKIVPHILICYDGSPASYKILSYIKELFKEVELEITFLKIVSHPASFEPVQTDVYKKLQKEALVEKEAKEIFLQAEKQLREVSERVKEDILAKTYHKVLFKYGDIAESIINFSQGNNFDGVLVGRRGLSKISTFILGGVTHKLIVSSPIPIWLIRGNSWNKKILVCLDLAETGLKLADYVSFIFANHKDAEITFFHVFYPFSDLKHFKGNVEELIEVTKNKEYREFFIKIKDTLVENGMPVDRVNIRFKRSLFGPAGEIIRTAKKESYTTIVVGRRGRGKAREFFLGSVSQKVISYFEDRAVWVVN</sequence>
<comment type="caution">
    <text evidence="3">The sequence shown here is derived from an EMBL/GenBank/DDBJ whole genome shotgun (WGS) entry which is preliminary data.</text>
</comment>
<dbReference type="PANTHER" id="PTHR46268:SF6">
    <property type="entry name" value="UNIVERSAL STRESS PROTEIN UP12"/>
    <property type="match status" value="1"/>
</dbReference>
<dbReference type="InterPro" id="IPR006015">
    <property type="entry name" value="Universal_stress_UspA"/>
</dbReference>
<dbReference type="EMBL" id="JAPHEG010000003">
    <property type="protein sequence ID" value="MDF2953551.1"/>
    <property type="molecule type" value="Genomic_DNA"/>
</dbReference>
<dbReference type="InterPro" id="IPR006016">
    <property type="entry name" value="UspA"/>
</dbReference>
<gene>
    <name evidence="3" type="ORF">OD816_000796</name>
</gene>
<dbReference type="InterPro" id="IPR014729">
    <property type="entry name" value="Rossmann-like_a/b/a_fold"/>
</dbReference>
<evidence type="ECO:0000256" key="1">
    <source>
        <dbReference type="ARBA" id="ARBA00008791"/>
    </source>
</evidence>
<evidence type="ECO:0000259" key="2">
    <source>
        <dbReference type="Pfam" id="PF00582"/>
    </source>
</evidence>
<organism evidence="3 4">
    <name type="scientific">Candidatus Thermodesulfobacterium syntrophicum</name>
    <dbReference type="NCBI Taxonomy" id="3060442"/>
    <lineage>
        <taxon>Bacteria</taxon>
        <taxon>Pseudomonadati</taxon>
        <taxon>Thermodesulfobacteriota</taxon>
        <taxon>Thermodesulfobacteria</taxon>
        <taxon>Thermodesulfobacteriales</taxon>
        <taxon>Thermodesulfobacteriaceae</taxon>
        <taxon>Thermodesulfobacterium</taxon>
    </lineage>
</organism>
<dbReference type="SUPFAM" id="SSF52402">
    <property type="entry name" value="Adenine nucleotide alpha hydrolases-like"/>
    <property type="match status" value="2"/>
</dbReference>
<reference evidence="3" key="1">
    <citation type="submission" date="2022-11" db="EMBL/GenBank/DDBJ databases">
        <title>Candidatus Alkanophaga archaea from heated hydrothermal vent sediment oxidize petroleum alkanes.</title>
        <authorList>
            <person name="Zehnle H."/>
            <person name="Laso-Perez R."/>
            <person name="Lipp J."/>
            <person name="Teske A."/>
            <person name="Wegener G."/>
        </authorList>
    </citation>
    <scope>NUCLEOTIDE SEQUENCE</scope>
    <source>
        <strain evidence="3">MCA70</strain>
    </source>
</reference>
<accession>A0AAE3P452</accession>
<dbReference type="AlphaFoldDB" id="A0AAE3P452"/>
<evidence type="ECO:0000313" key="3">
    <source>
        <dbReference type="EMBL" id="MDF2953551.1"/>
    </source>
</evidence>
<name>A0AAE3P452_9BACT</name>
<protein>
    <submittedName>
        <fullName evidence="3">Nucleotide-binding universal stress protein</fullName>
    </submittedName>
</protein>
<dbReference type="PANTHER" id="PTHR46268">
    <property type="entry name" value="STRESS RESPONSE PROTEIN NHAX"/>
    <property type="match status" value="1"/>
</dbReference>
<comment type="similarity">
    <text evidence="1">Belongs to the universal stress protein A family.</text>
</comment>
<dbReference type="CDD" id="cd00293">
    <property type="entry name" value="USP-like"/>
    <property type="match status" value="2"/>
</dbReference>
<dbReference type="Gene3D" id="3.40.50.620">
    <property type="entry name" value="HUPs"/>
    <property type="match status" value="2"/>
</dbReference>